<sequence>MKNFNNLTEMLMKCPYYRGVFILSKDDKYVTVYNAHTNRVSSKNIKKNSKGEFINCSTPTLNSHRTSTRLYLTSFNTIYTYPEIPFDSYRAVSKTKTLDYFFDKKLREVHVVVKTTSYPWKHGEFRSFRQESYTLNIKGSTKYVFSNARFELINSEGDVARYKLEYDLLIEVK</sequence>
<reference evidence="1 2" key="1">
    <citation type="submission" date="2016-07" db="EMBL/GenBank/DDBJ databases">
        <title>Characterization of three bacteriophages infecting bacteria isolated from shrimp culture pond water.</title>
        <authorList>
            <person name="Khoa H.V."/>
        </authorList>
    </citation>
    <scope>NUCLEOTIDE SEQUENCE [LARGE SCALE GENOMIC DNA]</scope>
</reference>
<protein>
    <submittedName>
        <fullName evidence="1">Uncharacterized protein</fullName>
    </submittedName>
</protein>
<dbReference type="EMBL" id="LC168164">
    <property type="protein sequence ID" value="BAV39153.1"/>
    <property type="molecule type" value="Genomic_DNA"/>
</dbReference>
<name>A0A1B4XWF9_9CAUD</name>
<evidence type="ECO:0000313" key="1">
    <source>
        <dbReference type="EMBL" id="BAV39153.1"/>
    </source>
</evidence>
<accession>A0A1B4XWF9</accession>
<dbReference type="Proteomes" id="UP000224877">
    <property type="component" value="Segment"/>
</dbReference>
<proteinExistence type="predicted"/>
<gene>
    <name evidence="1" type="ORF">BPT24_031</name>
</gene>
<evidence type="ECO:0000313" key="2">
    <source>
        <dbReference type="Proteomes" id="UP000224877"/>
    </source>
</evidence>
<keyword evidence="2" id="KW-1185">Reference proteome</keyword>
<organism evidence="1 2">
    <name type="scientific">Tenacibaculum phage pT24</name>
    <dbReference type="NCBI Taxonomy" id="1880590"/>
    <lineage>
        <taxon>Viruses</taxon>
        <taxon>Duplodnaviria</taxon>
        <taxon>Heunggongvirae</taxon>
        <taxon>Uroviricota</taxon>
        <taxon>Caudoviricetes</taxon>
        <taxon>Kungbxnavirus</taxon>
        <taxon>Kungbxnavirus pT24</taxon>
    </lineage>
</organism>